<reference evidence="7 8" key="1">
    <citation type="journal article" date="2023" name="PLoS ONE">
        <title>Complete genome assembly of Hawai'i environmental nontuberculous mycobacteria reveals unexpected co-isolation with methylobacteria.</title>
        <authorList>
            <person name="Hendrix J."/>
            <person name="Epperson L.E."/>
            <person name="Tong E.I."/>
            <person name="Chan Y.L."/>
            <person name="Hasan N.A."/>
            <person name="Dawrs S.N."/>
            <person name="Norton G.J."/>
            <person name="Virdi R."/>
            <person name="Crooks J.L."/>
            <person name="Chan E.D."/>
            <person name="Honda J.R."/>
            <person name="Strong M."/>
        </authorList>
    </citation>
    <scope>NUCLEOTIDE SEQUENCE [LARGE SCALE GENOMIC DNA]</scope>
    <source>
        <strain evidence="7 8">NJH_HI04-1</strain>
    </source>
</reference>
<dbReference type="RefSeq" id="WP_060849157.1">
    <property type="nucleotide sequence ID" value="NZ_JAQYXP010000001.1"/>
</dbReference>
<dbReference type="Gene3D" id="1.20.1260.100">
    <property type="entry name" value="TspO/MBR protein"/>
    <property type="match status" value="1"/>
</dbReference>
<comment type="caution">
    <text evidence="7">The sequence shown here is derived from an EMBL/GenBank/DDBJ whole genome shotgun (WGS) entry which is preliminary data.</text>
</comment>
<accession>A0ABU9ZNF3</accession>
<comment type="similarity">
    <text evidence="2">Belongs to the TspO/BZRP family.</text>
</comment>
<keyword evidence="5 6" id="KW-0472">Membrane</keyword>
<dbReference type="InterPro" id="IPR038330">
    <property type="entry name" value="TspO/MBR-related_sf"/>
</dbReference>
<keyword evidence="4 6" id="KW-1133">Transmembrane helix</keyword>
<evidence type="ECO:0000256" key="4">
    <source>
        <dbReference type="ARBA" id="ARBA00022989"/>
    </source>
</evidence>
<feature type="transmembrane region" description="Helical" evidence="6">
    <location>
        <begin position="108"/>
        <end position="127"/>
    </location>
</feature>
<evidence type="ECO:0000313" key="8">
    <source>
        <dbReference type="Proteomes" id="UP001407347"/>
    </source>
</evidence>
<dbReference type="InterPro" id="IPR004307">
    <property type="entry name" value="TspO_MBR"/>
</dbReference>
<comment type="subcellular location">
    <subcellularLocation>
        <location evidence="1">Membrane</location>
        <topology evidence="1">Multi-pass membrane protein</topology>
    </subcellularLocation>
</comment>
<dbReference type="PANTHER" id="PTHR10057:SF0">
    <property type="entry name" value="TRANSLOCATOR PROTEIN"/>
    <property type="match status" value="1"/>
</dbReference>
<proteinExistence type="inferred from homology"/>
<name>A0ABU9ZNF3_9HYPH</name>
<dbReference type="Proteomes" id="UP001407347">
    <property type="component" value="Unassembled WGS sequence"/>
</dbReference>
<dbReference type="CDD" id="cd15904">
    <property type="entry name" value="TSPO_MBR"/>
    <property type="match status" value="1"/>
</dbReference>
<evidence type="ECO:0000256" key="2">
    <source>
        <dbReference type="ARBA" id="ARBA00007524"/>
    </source>
</evidence>
<organism evidence="7 8">
    <name type="scientific">Methylobacterium ajmalii</name>
    <dbReference type="NCBI Taxonomy" id="2738439"/>
    <lineage>
        <taxon>Bacteria</taxon>
        <taxon>Pseudomonadati</taxon>
        <taxon>Pseudomonadota</taxon>
        <taxon>Alphaproteobacteria</taxon>
        <taxon>Hyphomicrobiales</taxon>
        <taxon>Methylobacteriaceae</taxon>
        <taxon>Methylobacterium</taxon>
    </lineage>
</organism>
<dbReference type="PANTHER" id="PTHR10057">
    <property type="entry name" value="PERIPHERAL-TYPE BENZODIAZEPINE RECEPTOR"/>
    <property type="match status" value="1"/>
</dbReference>
<sequence length="162" mass="17305">MGVAVSGGWTPIVVAALAAIVVAAAGAWLTALGPWYRSLRVPSWKPPDWAFGPVWTTIFTLTAIAGVLAWNAAPDGRERTWLIAAFGVNGLLNIAWSGVFFRLRRPDWALVEVAALWLSVLGLIVVVGRHSGLGAVLLLPYLAWVGIAALLNRSIVRLNGPF</sequence>
<feature type="transmembrane region" description="Helical" evidence="6">
    <location>
        <begin position="133"/>
        <end position="151"/>
    </location>
</feature>
<evidence type="ECO:0000256" key="1">
    <source>
        <dbReference type="ARBA" id="ARBA00004141"/>
    </source>
</evidence>
<dbReference type="EMBL" id="JAQYXP010000001">
    <property type="protein sequence ID" value="MEN3232180.1"/>
    <property type="molecule type" value="Genomic_DNA"/>
</dbReference>
<dbReference type="Pfam" id="PF03073">
    <property type="entry name" value="TspO_MBR"/>
    <property type="match status" value="1"/>
</dbReference>
<keyword evidence="8" id="KW-1185">Reference proteome</keyword>
<dbReference type="PIRSF" id="PIRSF005859">
    <property type="entry name" value="PBR"/>
    <property type="match status" value="1"/>
</dbReference>
<keyword evidence="3 6" id="KW-0812">Transmembrane</keyword>
<gene>
    <name evidence="7" type="ORF">PUR29_00895</name>
</gene>
<feature type="transmembrane region" description="Helical" evidence="6">
    <location>
        <begin position="81"/>
        <end position="101"/>
    </location>
</feature>
<evidence type="ECO:0000256" key="5">
    <source>
        <dbReference type="ARBA" id="ARBA00023136"/>
    </source>
</evidence>
<evidence type="ECO:0000313" key="7">
    <source>
        <dbReference type="EMBL" id="MEN3232180.1"/>
    </source>
</evidence>
<protein>
    <submittedName>
        <fullName evidence="7">Tryptophan-rich sensory protein</fullName>
    </submittedName>
</protein>
<feature type="transmembrane region" description="Helical" evidence="6">
    <location>
        <begin position="48"/>
        <end position="69"/>
    </location>
</feature>
<evidence type="ECO:0000256" key="6">
    <source>
        <dbReference type="SAM" id="Phobius"/>
    </source>
</evidence>
<feature type="transmembrane region" description="Helical" evidence="6">
    <location>
        <begin position="12"/>
        <end position="36"/>
    </location>
</feature>
<evidence type="ECO:0000256" key="3">
    <source>
        <dbReference type="ARBA" id="ARBA00022692"/>
    </source>
</evidence>